<evidence type="ECO:0000313" key="4">
    <source>
        <dbReference type="EMBL" id="RHW71856.1"/>
    </source>
</evidence>
<gene>
    <name evidence="4" type="ORF">DPX39_060006000</name>
    <name evidence="2" type="ORF">DPX39_060006600</name>
    <name evidence="6" type="ORF">DPX39_060006800</name>
    <name evidence="5" type="ORF">DPX39_060007000</name>
    <name evidence="3" type="ORF">DPX39_060007200</name>
    <name evidence="1" type="ORF">DPX39_060007600</name>
</gene>
<proteinExistence type="predicted"/>
<comment type="caution">
    <text evidence="6">The sequence shown here is derived from an EMBL/GenBank/DDBJ whole genome shotgun (WGS) entry which is preliminary data.</text>
</comment>
<evidence type="ECO:0000313" key="1">
    <source>
        <dbReference type="EMBL" id="RHW71811.1"/>
    </source>
</evidence>
<reference evidence="6 7" key="1">
    <citation type="submission" date="2018-09" db="EMBL/GenBank/DDBJ databases">
        <title>whole genome sequence of T. equiperdum IVM-t1 strain.</title>
        <authorList>
            <person name="Suganuma K."/>
        </authorList>
    </citation>
    <scope>NUCLEOTIDE SEQUENCE [LARGE SCALE GENOMIC DNA]</scope>
    <source>
        <strain evidence="6 7">IVM-t1</strain>
    </source>
</reference>
<sequence>MKRMKYTFRCFGKWNAPREQNIAGGKYRGQLGRRCIDRQPRRRHFFGWDGYAQKLRKGVGQVKHTLSAIPCRN</sequence>
<evidence type="ECO:0000313" key="3">
    <source>
        <dbReference type="EMBL" id="RHW71853.1"/>
    </source>
</evidence>
<dbReference type="EMBL" id="QSBY01000006">
    <property type="protein sequence ID" value="RHW71812.1"/>
    <property type="molecule type" value="Genomic_DNA"/>
</dbReference>
<dbReference type="AlphaFoldDB" id="A0A3L6L5P9"/>
<dbReference type="EMBL" id="QSBY01000006">
    <property type="protein sequence ID" value="RHW71811.1"/>
    <property type="molecule type" value="Genomic_DNA"/>
</dbReference>
<evidence type="ECO:0000313" key="6">
    <source>
        <dbReference type="EMBL" id="RHW72004.1"/>
    </source>
</evidence>
<evidence type="ECO:0000313" key="5">
    <source>
        <dbReference type="EMBL" id="RHW71908.1"/>
    </source>
</evidence>
<name>A0A3L6L5P9_9TRYP</name>
<organism evidence="6 7">
    <name type="scientific">Trypanosoma brucei equiperdum</name>
    <dbReference type="NCBI Taxonomy" id="630700"/>
    <lineage>
        <taxon>Eukaryota</taxon>
        <taxon>Discoba</taxon>
        <taxon>Euglenozoa</taxon>
        <taxon>Kinetoplastea</taxon>
        <taxon>Metakinetoplastina</taxon>
        <taxon>Trypanosomatida</taxon>
        <taxon>Trypanosomatidae</taxon>
        <taxon>Trypanosoma</taxon>
    </lineage>
</organism>
<dbReference type="EMBL" id="QSBY01000006">
    <property type="protein sequence ID" value="RHW71853.1"/>
    <property type="molecule type" value="Genomic_DNA"/>
</dbReference>
<dbReference type="EMBL" id="QSBY01000006">
    <property type="protein sequence ID" value="RHW72004.1"/>
    <property type="molecule type" value="Genomic_DNA"/>
</dbReference>
<evidence type="ECO:0000313" key="2">
    <source>
        <dbReference type="EMBL" id="RHW71812.1"/>
    </source>
</evidence>
<dbReference type="Proteomes" id="UP000266743">
    <property type="component" value="Chromosome 6"/>
</dbReference>
<accession>A0A3L6L5P9</accession>
<protein>
    <submittedName>
        <fullName evidence="6">Uncharacterized protein</fullName>
    </submittedName>
</protein>
<dbReference type="EMBL" id="QSBY01000006">
    <property type="protein sequence ID" value="RHW71908.1"/>
    <property type="molecule type" value="Genomic_DNA"/>
</dbReference>
<evidence type="ECO:0000313" key="7">
    <source>
        <dbReference type="Proteomes" id="UP000266743"/>
    </source>
</evidence>
<dbReference type="EMBL" id="QSBY01000006">
    <property type="protein sequence ID" value="RHW71856.1"/>
    <property type="molecule type" value="Genomic_DNA"/>
</dbReference>